<dbReference type="Pfam" id="PF00581">
    <property type="entry name" value="Rhodanese"/>
    <property type="match status" value="1"/>
</dbReference>
<dbReference type="Proteomes" id="UP000009175">
    <property type="component" value="Chromosome"/>
</dbReference>
<accession>A1S7N3</accession>
<dbReference type="eggNOG" id="COG0607">
    <property type="taxonomic scope" value="Bacteria"/>
</dbReference>
<dbReference type="SUPFAM" id="SSF52821">
    <property type="entry name" value="Rhodanese/Cell cycle control phosphatase"/>
    <property type="match status" value="1"/>
</dbReference>
<reference evidence="3 4" key="1">
    <citation type="submission" date="2006-12" db="EMBL/GenBank/DDBJ databases">
        <title>Complete sequence of Shewanella amazonensis SB2B.</title>
        <authorList>
            <consortium name="US DOE Joint Genome Institute"/>
            <person name="Copeland A."/>
            <person name="Lucas S."/>
            <person name="Lapidus A."/>
            <person name="Barry K."/>
            <person name="Detter J.C."/>
            <person name="Glavina del Rio T."/>
            <person name="Hammon N."/>
            <person name="Israni S."/>
            <person name="Dalin E."/>
            <person name="Tice H."/>
            <person name="Pitluck S."/>
            <person name="Munk A.C."/>
            <person name="Brettin T."/>
            <person name="Bruce D."/>
            <person name="Han C."/>
            <person name="Tapia R."/>
            <person name="Gilna P."/>
            <person name="Schmutz J."/>
            <person name="Larimer F."/>
            <person name="Land M."/>
            <person name="Hauser L."/>
            <person name="Kyrpides N."/>
            <person name="Mikhailova N."/>
            <person name="Fredrickson J."/>
            <person name="Richardson P."/>
        </authorList>
    </citation>
    <scope>NUCLEOTIDE SEQUENCE [LARGE SCALE GENOMIC DNA]</scope>
    <source>
        <strain evidence="4">ATCC BAA-1098 / SB2B</strain>
    </source>
</reference>
<dbReference type="EMBL" id="CP000507">
    <property type="protein sequence ID" value="ABM00390.1"/>
    <property type="molecule type" value="Genomic_DNA"/>
</dbReference>
<organism evidence="3 4">
    <name type="scientific">Shewanella amazonensis (strain ATCC BAA-1098 / SB2B)</name>
    <dbReference type="NCBI Taxonomy" id="326297"/>
    <lineage>
        <taxon>Bacteria</taxon>
        <taxon>Pseudomonadati</taxon>
        <taxon>Pseudomonadota</taxon>
        <taxon>Gammaproteobacteria</taxon>
        <taxon>Alteromonadales</taxon>
        <taxon>Shewanellaceae</taxon>
        <taxon>Shewanella</taxon>
    </lineage>
</organism>
<dbReference type="InterPro" id="IPR001763">
    <property type="entry name" value="Rhodanese-like_dom"/>
</dbReference>
<dbReference type="InterPro" id="IPR052367">
    <property type="entry name" value="Thiosulfate_ST/Rhodanese-like"/>
</dbReference>
<dbReference type="CDD" id="cd00158">
    <property type="entry name" value="RHOD"/>
    <property type="match status" value="1"/>
</dbReference>
<sequence>MNPLAKVGQLALIGLMLILTSTLAIGQDKDAATAWKLIEQGAMLVDVRTPEEYAAGHIEGAINIPYEEVAAEFAKRAIDKNTSVVLYCRSGRRSGVANEALNAAGFTQVYNGGGYETLAQSGKSGQSQK</sequence>
<feature type="domain" description="Rhodanese" evidence="2">
    <location>
        <begin position="38"/>
        <end position="127"/>
    </location>
</feature>
<dbReference type="STRING" id="326297.Sama_2184"/>
<protein>
    <submittedName>
        <fullName evidence="3">Phage shock protein E</fullName>
    </submittedName>
</protein>
<keyword evidence="1" id="KW-0732">Signal</keyword>
<dbReference type="PANTHER" id="PTHR45431">
    <property type="entry name" value="RHODANESE-LIKE DOMAIN-CONTAINING PROTEIN 15, CHLOROPLASTIC"/>
    <property type="match status" value="1"/>
</dbReference>
<name>A1S7N3_SHEAM</name>
<dbReference type="FunFam" id="3.40.250.10:FF:000049">
    <property type="entry name" value="Phage shock protein E"/>
    <property type="match status" value="1"/>
</dbReference>
<keyword evidence="4" id="KW-1185">Reference proteome</keyword>
<feature type="signal peptide" evidence="1">
    <location>
        <begin position="1"/>
        <end position="26"/>
    </location>
</feature>
<evidence type="ECO:0000256" key="1">
    <source>
        <dbReference type="SAM" id="SignalP"/>
    </source>
</evidence>
<dbReference type="PROSITE" id="PS50206">
    <property type="entry name" value="RHODANESE_3"/>
    <property type="match status" value="1"/>
</dbReference>
<proteinExistence type="predicted"/>
<evidence type="ECO:0000313" key="3">
    <source>
        <dbReference type="EMBL" id="ABM00390.1"/>
    </source>
</evidence>
<evidence type="ECO:0000259" key="2">
    <source>
        <dbReference type="PROSITE" id="PS50206"/>
    </source>
</evidence>
<feature type="chain" id="PRO_5002636844" evidence="1">
    <location>
        <begin position="27"/>
        <end position="129"/>
    </location>
</feature>
<dbReference type="InterPro" id="IPR036873">
    <property type="entry name" value="Rhodanese-like_dom_sf"/>
</dbReference>
<dbReference type="Gene3D" id="3.40.250.10">
    <property type="entry name" value="Rhodanese-like domain"/>
    <property type="match status" value="1"/>
</dbReference>
<gene>
    <name evidence="3" type="ordered locus">Sama_2184</name>
</gene>
<dbReference type="SMART" id="SM00450">
    <property type="entry name" value="RHOD"/>
    <property type="match status" value="1"/>
</dbReference>
<evidence type="ECO:0000313" key="4">
    <source>
        <dbReference type="Proteomes" id="UP000009175"/>
    </source>
</evidence>
<dbReference type="HOGENOM" id="CLU_089574_1_1_6"/>
<dbReference type="AlphaFoldDB" id="A1S7N3"/>
<dbReference type="KEGG" id="saz:Sama_2184"/>
<dbReference type="PANTHER" id="PTHR45431:SF3">
    <property type="entry name" value="RHODANESE-LIKE DOMAIN-CONTAINING PROTEIN 15, CHLOROPLASTIC"/>
    <property type="match status" value="1"/>
</dbReference>
<dbReference type="RefSeq" id="WP_011760297.1">
    <property type="nucleotide sequence ID" value="NC_008700.1"/>
</dbReference>